<name>V9VRU1_9RHOB</name>
<keyword evidence="3" id="KW-1185">Reference proteome</keyword>
<keyword evidence="1" id="KW-0472">Membrane</keyword>
<evidence type="ECO:0000256" key="1">
    <source>
        <dbReference type="SAM" id="Phobius"/>
    </source>
</evidence>
<feature type="transmembrane region" description="Helical" evidence="1">
    <location>
        <begin position="101"/>
        <end position="120"/>
    </location>
</feature>
<dbReference type="RefSeq" id="WP_024089170.1">
    <property type="nucleotide sequence ID" value="NC_023135.1"/>
</dbReference>
<dbReference type="STRING" id="999552.METH_04395"/>
<feature type="transmembrane region" description="Helical" evidence="1">
    <location>
        <begin position="71"/>
        <end position="95"/>
    </location>
</feature>
<dbReference type="OrthoDB" id="7570420at2"/>
<proteinExistence type="predicted"/>
<dbReference type="PATRIC" id="fig|999552.6.peg.874"/>
<feature type="transmembrane region" description="Helical" evidence="1">
    <location>
        <begin position="12"/>
        <end position="31"/>
    </location>
</feature>
<dbReference type="KEGG" id="lmd:METH_04395"/>
<dbReference type="AlphaFoldDB" id="V9VRU1"/>
<reference evidence="2 3" key="1">
    <citation type="submission" date="2013-09" db="EMBL/GenBank/DDBJ databases">
        <authorList>
            <consortium name="DOE Joint Genome Institute"/>
            <person name="Klenk H.-P."/>
            <person name="Huntemann M."/>
            <person name="Han J."/>
            <person name="Chen A."/>
            <person name="Kyrpides N."/>
            <person name="Mavromatis K."/>
            <person name="Markowitz V."/>
            <person name="Palaniappan K."/>
            <person name="Ivanova N."/>
            <person name="Schaumberg A."/>
            <person name="Pati A."/>
            <person name="Liolios K."/>
            <person name="Nordberg H.P."/>
            <person name="Cantor M.N."/>
            <person name="Hua S.X."/>
            <person name="Woyke T."/>
        </authorList>
    </citation>
    <scope>NUCLEOTIDE SEQUENCE [LARGE SCALE GENOMIC DNA]</scope>
    <source>
        <strain evidence="2 3">DSM 14336</strain>
    </source>
</reference>
<dbReference type="EMBL" id="CP006773">
    <property type="protein sequence ID" value="AHD00050.1"/>
    <property type="molecule type" value="Genomic_DNA"/>
</dbReference>
<evidence type="ECO:0000313" key="3">
    <source>
        <dbReference type="Proteomes" id="UP000018780"/>
    </source>
</evidence>
<accession>V9VRU1</accession>
<sequence length="132" mass="13200">MSHSAPQFPLQSILKLDAAACAAMGGLLVLGSGPVAQLTQISAAFLFWAGLLLIPAAGFMAACARADRVPAWAAIAVVAGNALWVLASLAMPLAGLIAPNGLGWALLLVQAAAVALLTGLECRAAQHHPAAA</sequence>
<gene>
    <name evidence="2" type="ORF">METH_04395</name>
</gene>
<keyword evidence="1" id="KW-0812">Transmembrane</keyword>
<keyword evidence="1" id="KW-1133">Transmembrane helix</keyword>
<dbReference type="HOGENOM" id="CLU_134369_1_1_5"/>
<feature type="transmembrane region" description="Helical" evidence="1">
    <location>
        <begin position="43"/>
        <end position="64"/>
    </location>
</feature>
<evidence type="ECO:0000313" key="2">
    <source>
        <dbReference type="EMBL" id="AHD00050.1"/>
    </source>
</evidence>
<organism evidence="2 3">
    <name type="scientific">Leisingera methylohalidivorans DSM 14336</name>
    <dbReference type="NCBI Taxonomy" id="999552"/>
    <lineage>
        <taxon>Bacteria</taxon>
        <taxon>Pseudomonadati</taxon>
        <taxon>Pseudomonadota</taxon>
        <taxon>Alphaproteobacteria</taxon>
        <taxon>Rhodobacterales</taxon>
        <taxon>Roseobacteraceae</taxon>
        <taxon>Leisingera</taxon>
    </lineage>
</organism>
<protein>
    <submittedName>
        <fullName evidence="2">Uncharacterized protein</fullName>
    </submittedName>
</protein>
<dbReference type="Proteomes" id="UP000018780">
    <property type="component" value="Chromosome"/>
</dbReference>